<comment type="subcellular location">
    <subcellularLocation>
        <location evidence="1">Membrane</location>
        <topology evidence="1">Multi-pass membrane protein</topology>
    </subcellularLocation>
</comment>
<keyword evidence="8 10" id="KW-0472">Membrane</keyword>
<evidence type="ECO:0000256" key="10">
    <source>
        <dbReference type="SAM" id="Phobius"/>
    </source>
</evidence>
<keyword evidence="3" id="KW-0633">Potassium transport</keyword>
<sequence>MGGILLDPSALGRNKIYLHTIFLPQSLTVLDTLANLGLLFFLFLVGLELDLNSLRRTGKKTLSIAVAGISLPFALGVGISVVLRATISKGVDEELKLLTTDVGRMAMSAAAVNDVAAWIVLALAIALSGTGHYPIIAQRCPVGEPVDEMYVCATLAAVLAAGFVTDAIGIHALFGAFVMGILVPKGPFASALVEKVEDLVYGVLGTVAVSLSWRMPVRGEALALGFLMNSKGLVELIVLNIGKERKVLNDQTFAIMVLMALFTTFITTPLVIASANSIPTIINLVEASRGTGKREGLCVYAMHLMELSERSSAILMVHKARKNGLPFWNKAVRSGSNQLIVAFEAFGQLSRVSIRPMTAISALSNIHEDICTSAERKRAAIIILPFHKHQRFDGTLETRRREFGMVNRKVLEHAPCSVGILVDRDLGGTAQVSASNVSSIITVPFFGGCDEREAV</sequence>
<comment type="caution">
    <text evidence="13">The sequence shown here is derived from an EMBL/GenBank/DDBJ whole genome shotgun (WGS) entry which is preliminary data.</text>
</comment>
<evidence type="ECO:0000256" key="7">
    <source>
        <dbReference type="ARBA" id="ARBA00023065"/>
    </source>
</evidence>
<evidence type="ECO:0000313" key="13">
    <source>
        <dbReference type="EMBL" id="RVW43234.1"/>
    </source>
</evidence>
<evidence type="ECO:0000256" key="9">
    <source>
        <dbReference type="ARBA" id="ARBA00038341"/>
    </source>
</evidence>
<feature type="domain" description="Cation/H(+) antiporter central" evidence="12">
    <location>
        <begin position="295"/>
        <end position="436"/>
    </location>
</feature>
<evidence type="ECO:0000256" key="6">
    <source>
        <dbReference type="ARBA" id="ARBA00022989"/>
    </source>
</evidence>
<evidence type="ECO:0000259" key="12">
    <source>
        <dbReference type="Pfam" id="PF23256"/>
    </source>
</evidence>
<protein>
    <submittedName>
        <fullName evidence="13">Cation/H(+) antiporter 17</fullName>
    </submittedName>
</protein>
<feature type="domain" description="Cation/H+ exchanger transmembrane" evidence="11">
    <location>
        <begin position="145"/>
        <end position="205"/>
    </location>
</feature>
<evidence type="ECO:0000256" key="5">
    <source>
        <dbReference type="ARBA" id="ARBA00022958"/>
    </source>
</evidence>
<evidence type="ECO:0000256" key="2">
    <source>
        <dbReference type="ARBA" id="ARBA00022448"/>
    </source>
</evidence>
<proteinExistence type="inferred from homology"/>
<dbReference type="GO" id="GO:1902600">
    <property type="term" value="P:proton transmembrane transport"/>
    <property type="evidence" value="ECO:0007669"/>
    <property type="project" value="InterPro"/>
</dbReference>
<dbReference type="GO" id="GO:0015297">
    <property type="term" value="F:antiporter activity"/>
    <property type="evidence" value="ECO:0007669"/>
    <property type="project" value="InterPro"/>
</dbReference>
<feature type="transmembrane region" description="Helical" evidence="10">
    <location>
        <begin position="221"/>
        <end position="241"/>
    </location>
</feature>
<reference evidence="13 14" key="1">
    <citation type="journal article" date="2018" name="PLoS Genet.">
        <title>Population sequencing reveals clonal diversity and ancestral inbreeding in the grapevine cultivar Chardonnay.</title>
        <authorList>
            <person name="Roach M.J."/>
            <person name="Johnson D.L."/>
            <person name="Bohlmann J."/>
            <person name="van Vuuren H.J."/>
            <person name="Jones S.J."/>
            <person name="Pretorius I.S."/>
            <person name="Schmidt S.A."/>
            <person name="Borneman A.R."/>
        </authorList>
    </citation>
    <scope>NUCLEOTIDE SEQUENCE [LARGE SCALE GENOMIC DNA]</scope>
    <source>
        <strain evidence="14">cv. Chardonnay</strain>
        <tissue evidence="13">Leaf</tissue>
    </source>
</reference>
<feature type="domain" description="Cation/H+ exchanger transmembrane" evidence="11">
    <location>
        <begin position="3"/>
        <end position="128"/>
    </location>
</feature>
<feature type="transmembrane region" description="Helical" evidence="10">
    <location>
        <begin position="32"/>
        <end position="49"/>
    </location>
</feature>
<feature type="transmembrane region" description="Helical" evidence="10">
    <location>
        <begin position="149"/>
        <end position="182"/>
    </location>
</feature>
<dbReference type="EMBL" id="QGNW01001384">
    <property type="protein sequence ID" value="RVW43234.1"/>
    <property type="molecule type" value="Genomic_DNA"/>
</dbReference>
<dbReference type="InterPro" id="IPR050794">
    <property type="entry name" value="CPA2_transporter"/>
</dbReference>
<dbReference type="GO" id="GO:0006813">
    <property type="term" value="P:potassium ion transport"/>
    <property type="evidence" value="ECO:0007669"/>
    <property type="project" value="UniProtKB-KW"/>
</dbReference>
<feature type="transmembrane region" description="Helical" evidence="10">
    <location>
        <begin position="253"/>
        <end position="272"/>
    </location>
</feature>
<dbReference type="InterPro" id="IPR006153">
    <property type="entry name" value="Cation/H_exchanger_TM"/>
</dbReference>
<dbReference type="Proteomes" id="UP000288805">
    <property type="component" value="Unassembled WGS sequence"/>
</dbReference>
<dbReference type="InterPro" id="IPR038770">
    <property type="entry name" value="Na+/solute_symporter_sf"/>
</dbReference>
<keyword evidence="4 10" id="KW-0812">Transmembrane</keyword>
<accession>A0A438E6H8</accession>
<evidence type="ECO:0000259" key="11">
    <source>
        <dbReference type="Pfam" id="PF00999"/>
    </source>
</evidence>
<evidence type="ECO:0000256" key="8">
    <source>
        <dbReference type="ARBA" id="ARBA00023136"/>
    </source>
</evidence>
<dbReference type="InterPro" id="IPR057291">
    <property type="entry name" value="CHX17_2nd"/>
</dbReference>
<feature type="transmembrane region" description="Helical" evidence="10">
    <location>
        <begin position="115"/>
        <end position="137"/>
    </location>
</feature>
<organism evidence="13 14">
    <name type="scientific">Vitis vinifera</name>
    <name type="common">Grape</name>
    <dbReference type="NCBI Taxonomy" id="29760"/>
    <lineage>
        <taxon>Eukaryota</taxon>
        <taxon>Viridiplantae</taxon>
        <taxon>Streptophyta</taxon>
        <taxon>Embryophyta</taxon>
        <taxon>Tracheophyta</taxon>
        <taxon>Spermatophyta</taxon>
        <taxon>Magnoliopsida</taxon>
        <taxon>eudicotyledons</taxon>
        <taxon>Gunneridae</taxon>
        <taxon>Pentapetalae</taxon>
        <taxon>rosids</taxon>
        <taxon>Vitales</taxon>
        <taxon>Vitaceae</taxon>
        <taxon>Viteae</taxon>
        <taxon>Vitis</taxon>
    </lineage>
</organism>
<evidence type="ECO:0000256" key="1">
    <source>
        <dbReference type="ARBA" id="ARBA00004141"/>
    </source>
</evidence>
<dbReference type="GO" id="GO:0016020">
    <property type="term" value="C:membrane"/>
    <property type="evidence" value="ECO:0007669"/>
    <property type="project" value="UniProtKB-SubCell"/>
</dbReference>
<name>A0A438E6H8_VITVI</name>
<comment type="similarity">
    <text evidence="9">Belongs to the monovalent cation:proton antiporter 2 (CPA2) transporter (TC 2.A.37) family. CHX (TC 2.A.37.4) subfamily.</text>
</comment>
<keyword evidence="7" id="KW-0406">Ion transport</keyword>
<evidence type="ECO:0000256" key="3">
    <source>
        <dbReference type="ARBA" id="ARBA00022538"/>
    </source>
</evidence>
<evidence type="ECO:0000256" key="4">
    <source>
        <dbReference type="ARBA" id="ARBA00022692"/>
    </source>
</evidence>
<dbReference type="Pfam" id="PF23256">
    <property type="entry name" value="CHX17_2nd"/>
    <property type="match status" value="1"/>
</dbReference>
<evidence type="ECO:0000313" key="14">
    <source>
        <dbReference type="Proteomes" id="UP000288805"/>
    </source>
</evidence>
<dbReference type="PANTHER" id="PTHR32468">
    <property type="entry name" value="CATION/H + ANTIPORTER"/>
    <property type="match status" value="1"/>
</dbReference>
<gene>
    <name evidence="13" type="primary">CHX17_2</name>
    <name evidence="13" type="ORF">CK203_089696</name>
</gene>
<dbReference type="Gene3D" id="1.20.1530.20">
    <property type="match status" value="2"/>
</dbReference>
<keyword evidence="2" id="KW-0813">Transport</keyword>
<keyword evidence="6 10" id="KW-1133">Transmembrane helix</keyword>
<dbReference type="AlphaFoldDB" id="A0A438E6H8"/>
<dbReference type="Pfam" id="PF00999">
    <property type="entry name" value="Na_H_Exchanger"/>
    <property type="match status" value="2"/>
</dbReference>
<feature type="transmembrane region" description="Helical" evidence="10">
    <location>
        <begin position="61"/>
        <end position="87"/>
    </location>
</feature>
<dbReference type="PANTHER" id="PTHR32468:SF144">
    <property type="entry name" value="CATION_H(+) ANTIPORTER 17"/>
    <property type="match status" value="1"/>
</dbReference>
<keyword evidence="5" id="KW-0630">Potassium</keyword>